<dbReference type="AlphaFoldDB" id="A0A8H6H3J8"/>
<dbReference type="InterPro" id="IPR050441">
    <property type="entry name" value="RBM"/>
</dbReference>
<dbReference type="CDD" id="cd12246">
    <property type="entry name" value="RRM1_U1A_like"/>
    <property type="match status" value="1"/>
</dbReference>
<sequence length="243" mass="25988">MAAVTTAPRGLQPNASLPAKVQPIPPNQTLYVTNLPSSKIQKADLRTALYLLFSTYGPVLDVVALKTMKMRGQAHIVFRDVQSATQAMRSLEGQAFLGRDLKIQYAKSKSNFVAKLDGTFKIPNVAGATNVEQTELQQSIFNAPPPGSAPAPTPGSGLPAKPAANADHVMEDADTPGGRGQKRTRDDEDSDSDGGAVSKISPQKTYIGRNTAYIAQSPKPGLVLVWYKAAKDSVNVECWLIGR</sequence>
<accession>A0A8H6H3J8</accession>
<dbReference type="SUPFAM" id="SSF54928">
    <property type="entry name" value="RNA-binding domain, RBD"/>
    <property type="match status" value="1"/>
</dbReference>
<evidence type="ECO:0000259" key="3">
    <source>
        <dbReference type="PROSITE" id="PS50102"/>
    </source>
</evidence>
<dbReference type="PANTHER" id="PTHR48034">
    <property type="entry name" value="TRANSFORMER-2 SEX-DETERMINING PROTEIN-RELATED"/>
    <property type="match status" value="1"/>
</dbReference>
<dbReference type="Proteomes" id="UP000593570">
    <property type="component" value="Unassembled WGS sequence"/>
</dbReference>
<dbReference type="FunFam" id="3.30.70.330:FF:000039">
    <property type="entry name" value="U1 small nuclear ribonucleoprotein A"/>
    <property type="match status" value="1"/>
</dbReference>
<dbReference type="InterPro" id="IPR000504">
    <property type="entry name" value="RRM_dom"/>
</dbReference>
<evidence type="ECO:0000256" key="1">
    <source>
        <dbReference type="PROSITE-ProRule" id="PRU00176"/>
    </source>
</evidence>
<dbReference type="PROSITE" id="PS50102">
    <property type="entry name" value="RRM"/>
    <property type="match status" value="1"/>
</dbReference>
<gene>
    <name evidence="4" type="ORF">HZS61_000835</name>
</gene>
<keyword evidence="1" id="KW-0694">RNA-binding</keyword>
<dbReference type="GO" id="GO:0003723">
    <property type="term" value="F:RNA binding"/>
    <property type="evidence" value="ECO:0007669"/>
    <property type="project" value="UniProtKB-UniRule"/>
</dbReference>
<name>A0A8H6H3J8_FUSOX</name>
<dbReference type="InterPro" id="IPR035979">
    <property type="entry name" value="RBD_domain_sf"/>
</dbReference>
<dbReference type="EMBL" id="JACDXP010000001">
    <property type="protein sequence ID" value="KAF6529523.1"/>
    <property type="molecule type" value="Genomic_DNA"/>
</dbReference>
<dbReference type="InterPro" id="IPR012677">
    <property type="entry name" value="Nucleotide-bd_a/b_plait_sf"/>
</dbReference>
<reference evidence="4" key="1">
    <citation type="journal article" date="2020" name="bioRxiv">
        <title>A chromosome-scale genome assembly for the Fusarium oxysporum strain Fo5176 to establish a model Arabidopsis-fungal pathosystem.</title>
        <authorList>
            <person name="Fokkens L."/>
            <person name="Guo L."/>
            <person name="Dora S."/>
            <person name="Wang B."/>
            <person name="Ye K."/>
            <person name="Sanchez-Rodriguez C."/>
            <person name="Croll D."/>
        </authorList>
    </citation>
    <scope>NUCLEOTIDE SEQUENCE [LARGE SCALE GENOMIC DNA]</scope>
    <source>
        <strain evidence="4">Fo5176</strain>
    </source>
</reference>
<feature type="domain" description="RRM" evidence="3">
    <location>
        <begin position="28"/>
        <end position="108"/>
    </location>
</feature>
<protein>
    <recommendedName>
        <fullName evidence="3">RRM domain-containing protein</fullName>
    </recommendedName>
</protein>
<organism evidence="4 5">
    <name type="scientific">Fusarium oxysporum f. sp. conglutinans</name>
    <dbReference type="NCBI Taxonomy" id="100902"/>
    <lineage>
        <taxon>Eukaryota</taxon>
        <taxon>Fungi</taxon>
        <taxon>Dikarya</taxon>
        <taxon>Ascomycota</taxon>
        <taxon>Pezizomycotina</taxon>
        <taxon>Sordariomycetes</taxon>
        <taxon>Hypocreomycetidae</taxon>
        <taxon>Hypocreales</taxon>
        <taxon>Nectriaceae</taxon>
        <taxon>Fusarium</taxon>
        <taxon>Fusarium oxysporum species complex</taxon>
    </lineage>
</organism>
<dbReference type="Gene3D" id="3.30.70.330">
    <property type="match status" value="1"/>
</dbReference>
<evidence type="ECO:0000313" key="4">
    <source>
        <dbReference type="EMBL" id="KAF6529523.1"/>
    </source>
</evidence>
<comment type="caution">
    <text evidence="4">The sequence shown here is derived from an EMBL/GenBank/DDBJ whole genome shotgun (WGS) entry which is preliminary data.</text>
</comment>
<dbReference type="SMART" id="SM00360">
    <property type="entry name" value="RRM"/>
    <property type="match status" value="1"/>
</dbReference>
<feature type="region of interest" description="Disordered" evidence="2">
    <location>
        <begin position="140"/>
        <end position="202"/>
    </location>
</feature>
<proteinExistence type="predicted"/>
<dbReference type="Pfam" id="PF00076">
    <property type="entry name" value="RRM_1"/>
    <property type="match status" value="1"/>
</dbReference>
<evidence type="ECO:0000313" key="5">
    <source>
        <dbReference type="Proteomes" id="UP000593570"/>
    </source>
</evidence>
<evidence type="ECO:0000256" key="2">
    <source>
        <dbReference type="SAM" id="MobiDB-lite"/>
    </source>
</evidence>
<feature type="compositionally biased region" description="Pro residues" evidence="2">
    <location>
        <begin position="143"/>
        <end position="153"/>
    </location>
</feature>